<evidence type="ECO:0000313" key="2">
    <source>
        <dbReference type="EMBL" id="TFB80486.1"/>
    </source>
</evidence>
<dbReference type="Proteomes" id="UP000298488">
    <property type="component" value="Unassembled WGS sequence"/>
</dbReference>
<gene>
    <name evidence="2" type="ORF">E3N84_10855</name>
</gene>
<dbReference type="EMBL" id="SOFI01000003">
    <property type="protein sequence ID" value="TFB80486.1"/>
    <property type="molecule type" value="Genomic_DNA"/>
</dbReference>
<evidence type="ECO:0000259" key="1">
    <source>
        <dbReference type="Pfam" id="PF08818"/>
    </source>
</evidence>
<protein>
    <submittedName>
        <fullName evidence="2">DUF1801 domain-containing protein</fullName>
    </submittedName>
</protein>
<comment type="caution">
    <text evidence="2">The sequence shown here is derived from an EMBL/GenBank/DDBJ whole genome shotgun (WGS) entry which is preliminary data.</text>
</comment>
<organism evidence="2 3">
    <name type="scientific">Terrimesophilobacter mesophilus</name>
    <dbReference type="NCBI Taxonomy" id="433647"/>
    <lineage>
        <taxon>Bacteria</taxon>
        <taxon>Bacillati</taxon>
        <taxon>Actinomycetota</taxon>
        <taxon>Actinomycetes</taxon>
        <taxon>Micrococcales</taxon>
        <taxon>Microbacteriaceae</taxon>
        <taxon>Terrimesophilobacter</taxon>
    </lineage>
</organism>
<reference evidence="2 3" key="1">
    <citation type="submission" date="2019-03" db="EMBL/GenBank/DDBJ databases">
        <title>Genomics of glacier-inhabiting Cryobacterium strains.</title>
        <authorList>
            <person name="Liu Q."/>
            <person name="Xin Y.-H."/>
        </authorList>
    </citation>
    <scope>NUCLEOTIDE SEQUENCE [LARGE SCALE GENOMIC DNA]</scope>
    <source>
        <strain evidence="2 3">CGMCC 1.10440</strain>
    </source>
</reference>
<dbReference type="AlphaFoldDB" id="A0A4R8VDD7"/>
<keyword evidence="3" id="KW-1185">Reference proteome</keyword>
<dbReference type="SUPFAM" id="SSF159888">
    <property type="entry name" value="YdhG-like"/>
    <property type="match status" value="1"/>
</dbReference>
<dbReference type="Gene3D" id="3.90.1150.200">
    <property type="match status" value="1"/>
</dbReference>
<feature type="domain" description="YdhG-like" evidence="1">
    <location>
        <begin position="19"/>
        <end position="109"/>
    </location>
</feature>
<dbReference type="OrthoDB" id="3236524at2"/>
<dbReference type="Pfam" id="PF08818">
    <property type="entry name" value="DUF1801"/>
    <property type="match status" value="1"/>
</dbReference>
<name>A0A4R8VDD7_9MICO</name>
<dbReference type="InterPro" id="IPR014922">
    <property type="entry name" value="YdhG-like"/>
</dbReference>
<evidence type="ECO:0000313" key="3">
    <source>
        <dbReference type="Proteomes" id="UP000298488"/>
    </source>
</evidence>
<proteinExistence type="predicted"/>
<dbReference type="RefSeq" id="WP_104096340.1">
    <property type="nucleotide sequence ID" value="NZ_JACHBP010000001.1"/>
</dbReference>
<accession>A0A4R8VDD7</accession>
<sequence length="121" mass="13472">MAKPQTVDEYIDGFPAQVQSRLRELRALSRATAPLATEGLKWGNPAYSSGTILFVFAGYRSHANFAFTPTTVEAFADELAAFTTGKGTVQLPHDEPVPSDLISRMIAHRLDEFENHHVLWR</sequence>